<protein>
    <submittedName>
        <fullName evidence="8">Staphylococcal virulence regulator protein A</fullName>
    </submittedName>
</protein>
<dbReference type="EMBL" id="CYPS01000057">
    <property type="protein sequence ID" value="CUH44839.1"/>
    <property type="molecule type" value="Genomic_DNA"/>
</dbReference>
<dbReference type="GO" id="GO:0015297">
    <property type="term" value="F:antiporter activity"/>
    <property type="evidence" value="ECO:0007669"/>
    <property type="project" value="InterPro"/>
</dbReference>
<sequence length="506" mass="53323">MRNAKKGRTVFVAHGTNLRLLTGAHQGQIDFQNKGTDQPMTQQPKGMAVFLTGSLMRHVTRMSLTTSIGLMAIFAVDFVDMVFISMLGNDALAAAVGYAGTLLFFTNSINVGLSIAAGALVARELGAGRPEKARQFGTSVALLGILMGLIVSAIVMINIKFLLSLLGAQGEVLQLAARYVSIILPTMWVMAAAMTGMAVLRAHGDARRSMQATIYGGLANAILDPILIFAVGLGLDGAAIASVIARICMLIAAVRPAVRVHRGFARPSLRQVVDDLQPVRAIAIPAVLTNVATPVGNAIVIREVAQFGTDAVAGMAVIGRLMPVAFSVVFALSGAIGPIVGQNFGAGQYDRVKGAFLAGVKFTAVYVVLMAAVLFVLRAPIADLFQAQGETRALIYLFCGPLALASFFNGVIFVANASFNNLGYPIYSTWINWGRHTLGTWPFAVAGAYLAGAPGVLLGQALGGVIFAAICWVMVRRVVSGLTTPTEVDPFAGQSRLQSLFGRRGW</sequence>
<dbReference type="PANTHER" id="PTHR43549">
    <property type="entry name" value="MULTIDRUG RESISTANCE PROTEIN YPNP-RELATED"/>
    <property type="match status" value="1"/>
</dbReference>
<feature type="transmembrane region" description="Helical" evidence="7">
    <location>
        <begin position="179"/>
        <end position="200"/>
    </location>
</feature>
<keyword evidence="6 7" id="KW-0472">Membrane</keyword>
<feature type="transmembrane region" description="Helical" evidence="7">
    <location>
        <begin position="140"/>
        <end position="159"/>
    </location>
</feature>
<dbReference type="PANTHER" id="PTHR43549:SF3">
    <property type="entry name" value="MULTIDRUG RESISTANCE PROTEIN YPNP-RELATED"/>
    <property type="match status" value="1"/>
</dbReference>
<keyword evidence="4 7" id="KW-0812">Transmembrane</keyword>
<name>A0A0P1ENC1_9RHOB</name>
<dbReference type="InterPro" id="IPR002528">
    <property type="entry name" value="MATE_fam"/>
</dbReference>
<evidence type="ECO:0000313" key="8">
    <source>
        <dbReference type="EMBL" id="CUH44839.1"/>
    </source>
</evidence>
<reference evidence="9" key="1">
    <citation type="submission" date="2015-09" db="EMBL/GenBank/DDBJ databases">
        <authorList>
            <person name="Rodrigo-Torres L."/>
            <person name="Arahal D.R."/>
        </authorList>
    </citation>
    <scope>NUCLEOTIDE SEQUENCE [LARGE SCALE GENOMIC DNA]</scope>
    <source>
        <strain evidence="9">CECT 4293</strain>
    </source>
</reference>
<gene>
    <name evidence="8" type="primary">mepA_2</name>
    <name evidence="8" type="ORF">RUM4293_03745</name>
</gene>
<keyword evidence="9" id="KW-1185">Reference proteome</keyword>
<dbReference type="NCBIfam" id="TIGR00797">
    <property type="entry name" value="matE"/>
    <property type="match status" value="1"/>
</dbReference>
<evidence type="ECO:0000256" key="5">
    <source>
        <dbReference type="ARBA" id="ARBA00022989"/>
    </source>
</evidence>
<feature type="transmembrane region" description="Helical" evidence="7">
    <location>
        <begin position="393"/>
        <end position="415"/>
    </location>
</feature>
<keyword evidence="3" id="KW-1003">Cell membrane</keyword>
<feature type="transmembrane region" description="Helical" evidence="7">
    <location>
        <begin position="321"/>
        <end position="340"/>
    </location>
</feature>
<feature type="transmembrane region" description="Helical" evidence="7">
    <location>
        <begin position="96"/>
        <end position="120"/>
    </location>
</feature>
<dbReference type="AlphaFoldDB" id="A0A0P1ENC1"/>
<keyword evidence="5 7" id="KW-1133">Transmembrane helix</keyword>
<evidence type="ECO:0000256" key="3">
    <source>
        <dbReference type="ARBA" id="ARBA00022475"/>
    </source>
</evidence>
<dbReference type="InterPro" id="IPR048279">
    <property type="entry name" value="MdtK-like"/>
</dbReference>
<dbReference type="Pfam" id="PF01554">
    <property type="entry name" value="MatE"/>
    <property type="match status" value="2"/>
</dbReference>
<feature type="transmembrane region" description="Helical" evidence="7">
    <location>
        <begin position="360"/>
        <end position="381"/>
    </location>
</feature>
<feature type="transmembrane region" description="Helical" evidence="7">
    <location>
        <begin position="239"/>
        <end position="258"/>
    </location>
</feature>
<dbReference type="GO" id="GO:0005886">
    <property type="term" value="C:plasma membrane"/>
    <property type="evidence" value="ECO:0007669"/>
    <property type="project" value="UniProtKB-SubCell"/>
</dbReference>
<organism evidence="8 9">
    <name type="scientific">Ruegeria atlantica</name>
    <dbReference type="NCBI Taxonomy" id="81569"/>
    <lineage>
        <taxon>Bacteria</taxon>
        <taxon>Pseudomonadati</taxon>
        <taxon>Pseudomonadota</taxon>
        <taxon>Alphaproteobacteria</taxon>
        <taxon>Rhodobacterales</taxon>
        <taxon>Roseobacteraceae</taxon>
        <taxon>Ruegeria</taxon>
    </lineage>
</organism>
<proteinExistence type="predicted"/>
<evidence type="ECO:0000256" key="7">
    <source>
        <dbReference type="SAM" id="Phobius"/>
    </source>
</evidence>
<evidence type="ECO:0000313" key="9">
    <source>
        <dbReference type="Proteomes" id="UP000050786"/>
    </source>
</evidence>
<evidence type="ECO:0000256" key="4">
    <source>
        <dbReference type="ARBA" id="ARBA00022692"/>
    </source>
</evidence>
<keyword evidence="2" id="KW-0813">Transport</keyword>
<comment type="subcellular location">
    <subcellularLocation>
        <location evidence="1">Cell inner membrane</location>
        <topology evidence="1">Multi-pass membrane protein</topology>
    </subcellularLocation>
</comment>
<dbReference type="PIRSF" id="PIRSF006603">
    <property type="entry name" value="DinF"/>
    <property type="match status" value="1"/>
</dbReference>
<dbReference type="GO" id="GO:0042910">
    <property type="term" value="F:xenobiotic transmembrane transporter activity"/>
    <property type="evidence" value="ECO:0007669"/>
    <property type="project" value="InterPro"/>
</dbReference>
<dbReference type="InterPro" id="IPR052031">
    <property type="entry name" value="Membrane_Transporter-Flippase"/>
</dbReference>
<dbReference type="Proteomes" id="UP000050786">
    <property type="component" value="Unassembled WGS sequence"/>
</dbReference>
<feature type="transmembrane region" description="Helical" evidence="7">
    <location>
        <begin position="212"/>
        <end position="233"/>
    </location>
</feature>
<evidence type="ECO:0000256" key="1">
    <source>
        <dbReference type="ARBA" id="ARBA00004429"/>
    </source>
</evidence>
<feature type="transmembrane region" description="Helical" evidence="7">
    <location>
        <begin position="64"/>
        <end position="84"/>
    </location>
</feature>
<feature type="transmembrane region" description="Helical" evidence="7">
    <location>
        <begin position="448"/>
        <end position="475"/>
    </location>
</feature>
<evidence type="ECO:0000256" key="6">
    <source>
        <dbReference type="ARBA" id="ARBA00023136"/>
    </source>
</evidence>
<accession>A0A0P1ENC1</accession>
<evidence type="ECO:0000256" key="2">
    <source>
        <dbReference type="ARBA" id="ARBA00022448"/>
    </source>
</evidence>